<organism evidence="2 3">
    <name type="scientific">Deinococcus cellulosilyticus (strain DSM 18568 / NBRC 106333 / KACC 11606 / 5516J-15)</name>
    <dbReference type="NCBI Taxonomy" id="1223518"/>
    <lineage>
        <taxon>Bacteria</taxon>
        <taxon>Thermotogati</taxon>
        <taxon>Deinococcota</taxon>
        <taxon>Deinococci</taxon>
        <taxon>Deinococcales</taxon>
        <taxon>Deinococcaceae</taxon>
        <taxon>Deinococcus</taxon>
    </lineage>
</organism>
<sequence>MKHLIPLTACLSLLLAACGSPTPPPEPKVAPKVNEKTRVVTEETRKALSSFTFTNAAACKTSPDPIKNPNAIPAQCTAKLVFSKSTPYLADLKVGEMMVSGIGPNAPYGYLQKVTKITTAGGQVTVETQAATLDEALIEGEFSEEGKLGAKQLSSMSLRQGVVPVGFDKNAIASQGNSFKFDINTVLYDDDGNNSTTSDQIRLKGNFELVVDDGLSYSLKWKKVLGVPVYPKGIYVRMAYGFNQNASVRVEAEFARSIEKEVELAKYTFDPITFFIGPVPVVLIPSVRITADLKGNITAKMTFGASESVVAQAGFEYNDGFKNITQFSKSFNKYAEIEGAKGTLEAGLNLQGEILLYGLVGPYARVRGNITMDAAVPRDPVWTLSAGVQGHVGIHADLLVKTLNYDAQIFKETFEFARSENQKPTVSFKSPKEGQEYSQNVKVENICLLMDDLESSDLQVSISSSLDGNLLSKSVIRGNFSSTCVPPYAFKTLGNRTLTVTVTDKGGLTATATRTINIVNNPPSVLILQPTNTTKIYKNGPTLLRGALMDPNENLDCKAFKWSSSNPADNKNMPADPCGDAMVTFETEGTRTITLEARDSQNMPGSVQVTINVLPEPVNHPPVVSIEQPKMGVDGSGNPVLPSLPPLDQTMTLKGTLLDKEKASLSYSWVLSYQPRGKGVTSTTLHSNAVPAGSLTQHVEYTFDPSDLLPIAGGTEFKCYDVEPHNIFLRLEVSDGVNSTVVASIQLQKGCF</sequence>
<keyword evidence="1" id="KW-0732">Signal</keyword>
<dbReference type="Gene3D" id="2.60.40.10">
    <property type="entry name" value="Immunoglobulins"/>
    <property type="match status" value="1"/>
</dbReference>
<accession>A0A511N0V7</accession>
<evidence type="ECO:0000313" key="3">
    <source>
        <dbReference type="Proteomes" id="UP000321306"/>
    </source>
</evidence>
<dbReference type="RefSeq" id="WP_146884324.1">
    <property type="nucleotide sequence ID" value="NZ_BJXB01000008.1"/>
</dbReference>
<reference evidence="2 3" key="1">
    <citation type="submission" date="2019-07" db="EMBL/GenBank/DDBJ databases">
        <title>Whole genome shotgun sequence of Deinococcus cellulosilyticus NBRC 106333.</title>
        <authorList>
            <person name="Hosoyama A."/>
            <person name="Uohara A."/>
            <person name="Ohji S."/>
            <person name="Ichikawa N."/>
        </authorList>
    </citation>
    <scope>NUCLEOTIDE SEQUENCE [LARGE SCALE GENOMIC DNA]</scope>
    <source>
        <strain evidence="2 3">NBRC 106333</strain>
    </source>
</reference>
<dbReference type="AlphaFoldDB" id="A0A511N0V7"/>
<dbReference type="InterPro" id="IPR013783">
    <property type="entry name" value="Ig-like_fold"/>
</dbReference>
<evidence type="ECO:0000256" key="1">
    <source>
        <dbReference type="SAM" id="SignalP"/>
    </source>
</evidence>
<feature type="chain" id="PRO_5021776024" evidence="1">
    <location>
        <begin position="20"/>
        <end position="752"/>
    </location>
</feature>
<dbReference type="Proteomes" id="UP000321306">
    <property type="component" value="Unassembled WGS sequence"/>
</dbReference>
<evidence type="ECO:0000313" key="2">
    <source>
        <dbReference type="EMBL" id="GEM46510.1"/>
    </source>
</evidence>
<protein>
    <submittedName>
        <fullName evidence="2">Uncharacterized protein</fullName>
    </submittedName>
</protein>
<name>A0A511N0V7_DEIC1</name>
<dbReference type="OrthoDB" id="53619at2"/>
<comment type="caution">
    <text evidence="2">The sequence shown here is derived from an EMBL/GenBank/DDBJ whole genome shotgun (WGS) entry which is preliminary data.</text>
</comment>
<proteinExistence type="predicted"/>
<dbReference type="PROSITE" id="PS51257">
    <property type="entry name" value="PROKAR_LIPOPROTEIN"/>
    <property type="match status" value="1"/>
</dbReference>
<feature type="signal peptide" evidence="1">
    <location>
        <begin position="1"/>
        <end position="19"/>
    </location>
</feature>
<gene>
    <name evidence="2" type="ORF">DC3_21450</name>
</gene>
<dbReference type="EMBL" id="BJXB01000008">
    <property type="protein sequence ID" value="GEM46510.1"/>
    <property type="molecule type" value="Genomic_DNA"/>
</dbReference>
<keyword evidence="3" id="KW-1185">Reference proteome</keyword>